<comment type="similarity">
    <text evidence="1">Belongs to the E2F/DP family.</text>
</comment>
<organism evidence="3 4">
    <name type="scientific">Trichomonas vaginalis (strain ATCC PRA-98 / G3)</name>
    <dbReference type="NCBI Taxonomy" id="412133"/>
    <lineage>
        <taxon>Eukaryota</taxon>
        <taxon>Metamonada</taxon>
        <taxon>Parabasalia</taxon>
        <taxon>Trichomonadida</taxon>
        <taxon>Trichomonadidae</taxon>
        <taxon>Trichomonas</taxon>
    </lineage>
</organism>
<dbReference type="VEuPathDB" id="TrichDB:TVAG_369870"/>
<dbReference type="InterPro" id="IPR036390">
    <property type="entry name" value="WH_DNA-bd_sf"/>
</dbReference>
<dbReference type="Pfam" id="PF02319">
    <property type="entry name" value="WHD_E2F_TDP"/>
    <property type="match status" value="1"/>
</dbReference>
<dbReference type="GO" id="GO:0006357">
    <property type="term" value="P:regulation of transcription by RNA polymerase II"/>
    <property type="evidence" value="ECO:0000318"/>
    <property type="project" value="GO_Central"/>
</dbReference>
<dbReference type="InterPro" id="IPR036388">
    <property type="entry name" value="WH-like_DNA-bd_sf"/>
</dbReference>
<proteinExistence type="inferred from homology"/>
<keyword evidence="1" id="KW-0238">DNA-binding</keyword>
<dbReference type="InterPro" id="IPR003316">
    <property type="entry name" value="E2F_WHTH_DNA-bd_dom"/>
</dbReference>
<evidence type="ECO:0000313" key="3">
    <source>
        <dbReference type="EMBL" id="EAY02759.1"/>
    </source>
</evidence>
<sequence length="253" mass="28716">MFETQTPLPISISEHLALAEPKIKAFRSKEKISNSLTDSYKQIVNDFEQLKPANINIVNVAQQYGVQYRRVYDLFNLLTSLGVCQNVERGKLAWIGLSSVPSVISKAYAKIEIASLHKPMNQVFCLGQSPSLGMIATHFISMYLYFNVDTLLLRQVSSTFHDPRTDIKSLERRMYLVLSFLEIMGVVAHTMKTNEYKLILDLSAAKESALQQKRKYQQSKCPLSLENLLNSVGGPFTTDLQAERGRDYQLIRC</sequence>
<dbReference type="InParanoid" id="A2EX39"/>
<dbReference type="OrthoDB" id="5318at2759"/>
<evidence type="ECO:0000313" key="4">
    <source>
        <dbReference type="Proteomes" id="UP000001542"/>
    </source>
</evidence>
<dbReference type="EMBL" id="DS113525">
    <property type="protein sequence ID" value="EAY02759.1"/>
    <property type="molecule type" value="Genomic_DNA"/>
</dbReference>
<dbReference type="GO" id="GO:0000981">
    <property type="term" value="F:DNA-binding transcription factor activity, RNA polymerase II-specific"/>
    <property type="evidence" value="ECO:0000318"/>
    <property type="project" value="GO_Central"/>
</dbReference>
<reference evidence="3" key="1">
    <citation type="submission" date="2006-10" db="EMBL/GenBank/DDBJ databases">
        <authorList>
            <person name="Amadeo P."/>
            <person name="Zhao Q."/>
            <person name="Wortman J."/>
            <person name="Fraser-Liggett C."/>
            <person name="Carlton J."/>
        </authorList>
    </citation>
    <scope>NUCLEOTIDE SEQUENCE</scope>
    <source>
        <strain evidence="3">G3</strain>
    </source>
</reference>
<keyword evidence="4" id="KW-1185">Reference proteome</keyword>
<dbReference type="RefSeq" id="XP_001314982.1">
    <property type="nucleotide sequence ID" value="XM_001314947.1"/>
</dbReference>
<accession>A2EX39</accession>
<dbReference type="GO" id="GO:0000978">
    <property type="term" value="F:RNA polymerase II cis-regulatory region sequence-specific DNA binding"/>
    <property type="evidence" value="ECO:0000318"/>
    <property type="project" value="GO_Central"/>
</dbReference>
<dbReference type="Gene3D" id="1.10.10.10">
    <property type="entry name" value="Winged helix-like DNA-binding domain superfamily/Winged helix DNA-binding domain"/>
    <property type="match status" value="1"/>
</dbReference>
<comment type="subcellular location">
    <subcellularLocation>
        <location evidence="1">Nucleus</location>
    </subcellularLocation>
</comment>
<dbReference type="KEGG" id="tva:4760599"/>
<dbReference type="Proteomes" id="UP000001542">
    <property type="component" value="Unassembled WGS sequence"/>
</dbReference>
<feature type="domain" description="E2F/DP family winged-helix DNA-binding" evidence="2">
    <location>
        <begin position="31"/>
        <end position="96"/>
    </location>
</feature>
<keyword evidence="1" id="KW-0804">Transcription</keyword>
<keyword evidence="1" id="KW-0805">Transcription regulation</keyword>
<evidence type="ECO:0000256" key="1">
    <source>
        <dbReference type="RuleBase" id="RU003796"/>
    </source>
</evidence>
<name>A2EX39_TRIV3</name>
<dbReference type="VEuPathDB" id="TrichDB:TVAGG3_0859930"/>
<keyword evidence="1" id="KW-0539">Nucleus</keyword>
<dbReference type="AlphaFoldDB" id="A2EX39"/>
<protein>
    <recommendedName>
        <fullName evidence="2">E2F/DP family winged-helix DNA-binding domain-containing protein</fullName>
    </recommendedName>
</protein>
<evidence type="ECO:0000259" key="2">
    <source>
        <dbReference type="SMART" id="SM01372"/>
    </source>
</evidence>
<dbReference type="SUPFAM" id="SSF46785">
    <property type="entry name" value="Winged helix' DNA-binding domain"/>
    <property type="match status" value="1"/>
</dbReference>
<dbReference type="GO" id="GO:0090575">
    <property type="term" value="C:RNA polymerase II transcription regulator complex"/>
    <property type="evidence" value="ECO:0000318"/>
    <property type="project" value="GO_Central"/>
</dbReference>
<gene>
    <name evidence="3" type="ORF">TVAG_369870</name>
</gene>
<reference evidence="3" key="2">
    <citation type="journal article" date="2007" name="Science">
        <title>Draft genome sequence of the sexually transmitted pathogen Trichomonas vaginalis.</title>
        <authorList>
            <person name="Carlton J.M."/>
            <person name="Hirt R.P."/>
            <person name="Silva J.C."/>
            <person name="Delcher A.L."/>
            <person name="Schatz M."/>
            <person name="Zhao Q."/>
            <person name="Wortman J.R."/>
            <person name="Bidwell S.L."/>
            <person name="Alsmark U.C.M."/>
            <person name="Besteiro S."/>
            <person name="Sicheritz-Ponten T."/>
            <person name="Noel C.J."/>
            <person name="Dacks J.B."/>
            <person name="Foster P.G."/>
            <person name="Simillion C."/>
            <person name="Van de Peer Y."/>
            <person name="Miranda-Saavedra D."/>
            <person name="Barton G.J."/>
            <person name="Westrop G.D."/>
            <person name="Mueller S."/>
            <person name="Dessi D."/>
            <person name="Fiori P.L."/>
            <person name="Ren Q."/>
            <person name="Paulsen I."/>
            <person name="Zhang H."/>
            <person name="Bastida-Corcuera F.D."/>
            <person name="Simoes-Barbosa A."/>
            <person name="Brown M.T."/>
            <person name="Hayes R.D."/>
            <person name="Mukherjee M."/>
            <person name="Okumura C.Y."/>
            <person name="Schneider R."/>
            <person name="Smith A.J."/>
            <person name="Vanacova S."/>
            <person name="Villalvazo M."/>
            <person name="Haas B.J."/>
            <person name="Pertea M."/>
            <person name="Feldblyum T.V."/>
            <person name="Utterback T.R."/>
            <person name="Shu C.L."/>
            <person name="Osoegawa K."/>
            <person name="de Jong P.J."/>
            <person name="Hrdy I."/>
            <person name="Horvathova L."/>
            <person name="Zubacova Z."/>
            <person name="Dolezal P."/>
            <person name="Malik S.B."/>
            <person name="Logsdon J.M. Jr."/>
            <person name="Henze K."/>
            <person name="Gupta A."/>
            <person name="Wang C.C."/>
            <person name="Dunne R.L."/>
            <person name="Upcroft J.A."/>
            <person name="Upcroft P."/>
            <person name="White O."/>
            <person name="Salzberg S.L."/>
            <person name="Tang P."/>
            <person name="Chiu C.-H."/>
            <person name="Lee Y.-S."/>
            <person name="Embley T.M."/>
            <person name="Coombs G.H."/>
            <person name="Mottram J.C."/>
            <person name="Tachezy J."/>
            <person name="Fraser-Liggett C.M."/>
            <person name="Johnson P.J."/>
        </authorList>
    </citation>
    <scope>NUCLEOTIDE SEQUENCE [LARGE SCALE GENOMIC DNA]</scope>
    <source>
        <strain evidence="3">G3</strain>
    </source>
</reference>
<dbReference type="SMART" id="SM01372">
    <property type="entry name" value="E2F_TDP"/>
    <property type="match status" value="1"/>
</dbReference>